<dbReference type="VEuPathDB" id="ToxoDB:BESB_086490"/>
<evidence type="ECO:0000313" key="1">
    <source>
        <dbReference type="EMBL" id="PFH30597.1"/>
    </source>
</evidence>
<keyword evidence="1" id="KW-0687">Ribonucleoprotein</keyword>
<gene>
    <name evidence="1" type="ORF">BESB_086490</name>
</gene>
<organism evidence="1 2">
    <name type="scientific">Besnoitia besnoiti</name>
    <name type="common">Apicomplexan protozoan</name>
    <dbReference type="NCBI Taxonomy" id="94643"/>
    <lineage>
        <taxon>Eukaryota</taxon>
        <taxon>Sar</taxon>
        <taxon>Alveolata</taxon>
        <taxon>Apicomplexa</taxon>
        <taxon>Conoidasida</taxon>
        <taxon>Coccidia</taxon>
        <taxon>Eucoccidiorida</taxon>
        <taxon>Eimeriorina</taxon>
        <taxon>Sarcocystidae</taxon>
        <taxon>Besnoitia</taxon>
    </lineage>
</organism>
<name>A0A2A9M4R3_BESBE</name>
<accession>A0A2A9M4R3</accession>
<dbReference type="EMBL" id="NWUJ01000186">
    <property type="protein sequence ID" value="PFH30597.1"/>
    <property type="molecule type" value="Genomic_DNA"/>
</dbReference>
<dbReference type="GeneID" id="40313575"/>
<reference evidence="1 2" key="1">
    <citation type="submission" date="2017-09" db="EMBL/GenBank/DDBJ databases">
        <title>Genome sequencing of Besnoitia besnoiti strain Bb-Ger1.</title>
        <authorList>
            <person name="Schares G."/>
            <person name="Venepally P."/>
            <person name="Lorenzi H.A."/>
        </authorList>
    </citation>
    <scope>NUCLEOTIDE SEQUENCE [LARGE SCALE GENOMIC DNA]</scope>
    <source>
        <strain evidence="1 2">Bb-Ger1</strain>
    </source>
</reference>
<evidence type="ECO:0000313" key="2">
    <source>
        <dbReference type="Proteomes" id="UP000224006"/>
    </source>
</evidence>
<dbReference type="OrthoDB" id="328699at2759"/>
<protein>
    <submittedName>
        <fullName evidence="1">Ribosomal protein S17</fullName>
    </submittedName>
</protein>
<dbReference type="RefSeq" id="XP_029214610.1">
    <property type="nucleotide sequence ID" value="NW_021703914.1"/>
</dbReference>
<keyword evidence="2" id="KW-1185">Reference proteome</keyword>
<sequence>MNIKIGYVIKIKNSTMYKFIVPFWKKTLKYKNLQLKIKSNFFNDSRKEFLQNFIVLVRFNCKQKKYNLIKILF</sequence>
<comment type="caution">
    <text evidence="1">The sequence shown here is derived from an EMBL/GenBank/DDBJ whole genome shotgun (WGS) entry which is preliminary data.</text>
</comment>
<dbReference type="AlphaFoldDB" id="A0A2A9M4R3"/>
<proteinExistence type="predicted"/>
<keyword evidence="1" id="KW-0689">Ribosomal protein</keyword>
<dbReference type="Proteomes" id="UP000224006">
    <property type="component" value="Apicoplast Pltd"/>
</dbReference>
<dbReference type="GO" id="GO:0005840">
    <property type="term" value="C:ribosome"/>
    <property type="evidence" value="ECO:0007669"/>
    <property type="project" value="UniProtKB-KW"/>
</dbReference>